<comment type="caution">
    <text evidence="1">The sequence shown here is derived from an EMBL/GenBank/DDBJ whole genome shotgun (WGS) entry which is preliminary data.</text>
</comment>
<keyword evidence="2" id="KW-1185">Reference proteome</keyword>
<dbReference type="OrthoDB" id="263799at2"/>
<dbReference type="EMBL" id="SJPV01000022">
    <property type="protein sequence ID" value="TWU30547.1"/>
    <property type="molecule type" value="Genomic_DNA"/>
</dbReference>
<evidence type="ECO:0000313" key="1">
    <source>
        <dbReference type="EMBL" id="TWU30547.1"/>
    </source>
</evidence>
<sequence length="192" mass="21767">MSAEHAPATGCRRLLEETFFRDLDAMLISRLHAEAESPQGRERLVGSIGVNDEVLLEELTALGVTAEGLIAVQLVPLILVAWADPKIEQEERRSMMREAEKLGIVVGSVPSVLLEEWLRKHPPREILDAWKRYVRSILVKMTPETRHKFIELTREQMTRIAEASGGRFGFGTVSTREQQMIRGLTEMLVKEH</sequence>
<evidence type="ECO:0000313" key="2">
    <source>
        <dbReference type="Proteomes" id="UP000319143"/>
    </source>
</evidence>
<dbReference type="AlphaFoldDB" id="A0A5C6D4F4"/>
<proteinExistence type="predicted"/>
<protein>
    <recommendedName>
        <fullName evidence="3">Tellurite resistance protein TerB</fullName>
    </recommendedName>
</protein>
<reference evidence="1 2" key="1">
    <citation type="submission" date="2019-02" db="EMBL/GenBank/DDBJ databases">
        <title>Deep-cultivation of Planctomycetes and their phenomic and genomic characterization uncovers novel biology.</title>
        <authorList>
            <person name="Wiegand S."/>
            <person name="Jogler M."/>
            <person name="Boedeker C."/>
            <person name="Pinto D."/>
            <person name="Vollmers J."/>
            <person name="Rivas-Marin E."/>
            <person name="Kohn T."/>
            <person name="Peeters S.H."/>
            <person name="Heuer A."/>
            <person name="Rast P."/>
            <person name="Oberbeckmann S."/>
            <person name="Bunk B."/>
            <person name="Jeske O."/>
            <person name="Meyerdierks A."/>
            <person name="Storesund J.E."/>
            <person name="Kallscheuer N."/>
            <person name="Luecker S."/>
            <person name="Lage O.M."/>
            <person name="Pohl T."/>
            <person name="Merkel B.J."/>
            <person name="Hornburger P."/>
            <person name="Mueller R.-W."/>
            <person name="Bruemmer F."/>
            <person name="Labrenz M."/>
            <person name="Spormann A.M."/>
            <person name="Op Den Camp H."/>
            <person name="Overmann J."/>
            <person name="Amann R."/>
            <person name="Jetten M.S.M."/>
            <person name="Mascher T."/>
            <person name="Medema M.H."/>
            <person name="Devos D.P."/>
            <person name="Kaster A.-K."/>
            <person name="Ovreas L."/>
            <person name="Rohde M."/>
            <person name="Galperin M.Y."/>
            <person name="Jogler C."/>
        </authorList>
    </citation>
    <scope>NUCLEOTIDE SEQUENCE [LARGE SCALE GENOMIC DNA]</scope>
    <source>
        <strain evidence="1 2">Poly41</strain>
    </source>
</reference>
<evidence type="ECO:0008006" key="3">
    <source>
        <dbReference type="Google" id="ProtNLM"/>
    </source>
</evidence>
<accession>A0A5C6D4F4</accession>
<dbReference type="RefSeq" id="WP_146531317.1">
    <property type="nucleotide sequence ID" value="NZ_SJPV01000022.1"/>
</dbReference>
<gene>
    <name evidence="1" type="ORF">Poly41_66420</name>
</gene>
<organism evidence="1 2">
    <name type="scientific">Novipirellula artificiosorum</name>
    <dbReference type="NCBI Taxonomy" id="2528016"/>
    <lineage>
        <taxon>Bacteria</taxon>
        <taxon>Pseudomonadati</taxon>
        <taxon>Planctomycetota</taxon>
        <taxon>Planctomycetia</taxon>
        <taxon>Pirellulales</taxon>
        <taxon>Pirellulaceae</taxon>
        <taxon>Novipirellula</taxon>
    </lineage>
</organism>
<dbReference type="Proteomes" id="UP000319143">
    <property type="component" value="Unassembled WGS sequence"/>
</dbReference>
<name>A0A5C6D4F4_9BACT</name>